<sequence>MSTTLKTLIAKLNDPCRQAAERAANLCLARGHYEVDLEHLFIALLELPQGDVALIARRSGIDPDALRADLEREIGHFKAGNTRTPVFSPHLPTLFEHAWLIASLDTHATRIRSGHLLLALLTEPGLSQLAYRGSAQFARFKREELKHDFAKLTEGSQEAGAVRFVDAAPGGTAAPGGLSKTPALDQFTTNLTQRAHDGKVDPVIGRDAEIRQVIDILLRRRQNNPILIGEAGVGKTAVVEGLALRIAQGDVPEVLRGVELHTLDMGLLQAGASVKGEFENRLKNVIDEVRKSPHPIILFIDEAHTMIGAGGQAGQNDAANLLKPALARGELRTIAATTWGEYRKYFEKDAALARRFQVVKVEEPSETLCAAMLRGMVPLMERHFGIRVLDEAITEAVRLSHRYISGRQLPDKAVSVLDTACAKVALGQSATPAIIDDTRKHLDRLAAEIAALQRETLSGARHDERLGELQAQQQQARQVLADSEARLRDESALAQKIAALRVQLEQEALVATPSGRPTPKAGDSANAVMDADGHAMDSAAQTDMGADGTEAADSGAPDGGTQVTLRRSRKTKAAATAASAVVPTAETPHIHPAQVELETLLAELRALQGQAPMVPLQVDGGVVAEIVSAWTGVPLGRMVKDELRVVRQLAPLLRERVIGQDHALEAVAQRVRTASAKLEDPNKPRGVFMFVGPSGVGKTETALALADILYGGERKLVTINMSEYQEAHSVSGLKGSPPGYVGYGEGGVLTEAVRRNPYSVVLLDEVEKAHPDVLEMFFQVFDKGEMDDAEGRAIDFRNTLVILTSNIGSAQIMQACLNQPAEALPTADALAESLRPVLMKTFKPAFLGRMKVVPYYPISDDVLAMIIALKLERIRQRIRANHKAVFDWDESLVEAVLARCTEVDSGARNVDHILNGTLLPEIAEEVLARMADGVAVRRVLVAAEENGTFTYEVA</sequence>
<dbReference type="InterPro" id="IPR027417">
    <property type="entry name" value="P-loop_NTPase"/>
</dbReference>
<dbReference type="FunFam" id="3.40.50.300:FF:000010">
    <property type="entry name" value="Chaperone clpB 1, putative"/>
    <property type="match status" value="1"/>
</dbReference>
<dbReference type="Gene3D" id="1.10.1780.10">
    <property type="entry name" value="Clp, N-terminal domain"/>
    <property type="match status" value="1"/>
</dbReference>
<dbReference type="EMBL" id="AVPU01000036">
    <property type="protein sequence ID" value="KGM53237.1"/>
    <property type="molecule type" value="Genomic_DNA"/>
</dbReference>
<feature type="coiled-coil region" evidence="7">
    <location>
        <begin position="435"/>
        <end position="486"/>
    </location>
</feature>
<dbReference type="InterPro" id="IPR017729">
    <property type="entry name" value="ATPase_T6SS_ClpV1"/>
</dbReference>
<evidence type="ECO:0000313" key="10">
    <source>
        <dbReference type="EMBL" id="KGM53237.1"/>
    </source>
</evidence>
<feature type="region of interest" description="Disordered" evidence="8">
    <location>
        <begin position="539"/>
        <end position="572"/>
    </location>
</feature>
<dbReference type="Pfam" id="PF02861">
    <property type="entry name" value="Clp_N"/>
    <property type="match status" value="1"/>
</dbReference>
<dbReference type="Gene3D" id="3.40.50.300">
    <property type="entry name" value="P-loop containing nucleotide triphosphate hydrolases"/>
    <property type="match status" value="3"/>
</dbReference>
<dbReference type="Gene3D" id="1.10.8.60">
    <property type="match status" value="1"/>
</dbReference>
<keyword evidence="5" id="KW-0143">Chaperone</keyword>
<dbReference type="NCBIfam" id="TIGR03345">
    <property type="entry name" value="VI_ClpV1"/>
    <property type="match status" value="1"/>
</dbReference>
<reference evidence="10 11" key="1">
    <citation type="submission" date="2013-08" db="EMBL/GenBank/DDBJ databases">
        <title>Genome sequencing of Lysobacter.</title>
        <authorList>
            <person name="Zhang S."/>
            <person name="Wang G."/>
        </authorList>
    </citation>
    <scope>NUCLEOTIDE SEQUENCE [LARGE SCALE GENOMIC DNA]</scope>
    <source>
        <strain evidence="10 11">GH1-9</strain>
    </source>
</reference>
<dbReference type="SMART" id="SM01086">
    <property type="entry name" value="ClpB_D2-small"/>
    <property type="match status" value="1"/>
</dbReference>
<keyword evidence="2 6" id="KW-0677">Repeat</keyword>
<dbReference type="GO" id="GO:0005737">
    <property type="term" value="C:cytoplasm"/>
    <property type="evidence" value="ECO:0007669"/>
    <property type="project" value="TreeGrafter"/>
</dbReference>
<dbReference type="Pfam" id="PF17871">
    <property type="entry name" value="AAA_lid_9"/>
    <property type="match status" value="1"/>
</dbReference>
<dbReference type="GO" id="GO:0034605">
    <property type="term" value="P:cellular response to heat"/>
    <property type="evidence" value="ECO:0007669"/>
    <property type="project" value="TreeGrafter"/>
</dbReference>
<gene>
    <name evidence="10" type="ORF">N800_09410</name>
</gene>
<dbReference type="STRING" id="1385517.N800_09410"/>
<evidence type="ECO:0000256" key="4">
    <source>
        <dbReference type="ARBA" id="ARBA00022840"/>
    </source>
</evidence>
<dbReference type="PROSITE" id="PS51903">
    <property type="entry name" value="CLP_R"/>
    <property type="match status" value="1"/>
</dbReference>
<evidence type="ECO:0000256" key="3">
    <source>
        <dbReference type="ARBA" id="ARBA00022741"/>
    </source>
</evidence>
<keyword evidence="11" id="KW-1185">Reference proteome</keyword>
<dbReference type="Proteomes" id="UP000029998">
    <property type="component" value="Unassembled WGS sequence"/>
</dbReference>
<protein>
    <submittedName>
        <fullName evidence="10">ATPase AAA</fullName>
    </submittedName>
</protein>
<comment type="similarity">
    <text evidence="1">Belongs to the ClpA/ClpB family.</text>
</comment>
<evidence type="ECO:0000256" key="7">
    <source>
        <dbReference type="SAM" id="Coils"/>
    </source>
</evidence>
<evidence type="ECO:0000256" key="2">
    <source>
        <dbReference type="ARBA" id="ARBA00022737"/>
    </source>
</evidence>
<dbReference type="Pfam" id="PF07724">
    <property type="entry name" value="AAA_2"/>
    <property type="match status" value="1"/>
</dbReference>
<evidence type="ECO:0000256" key="5">
    <source>
        <dbReference type="ARBA" id="ARBA00023186"/>
    </source>
</evidence>
<dbReference type="InterPro" id="IPR019489">
    <property type="entry name" value="Clp_ATPase_C"/>
</dbReference>
<dbReference type="SUPFAM" id="SSF52540">
    <property type="entry name" value="P-loop containing nucleoside triphosphate hydrolases"/>
    <property type="match status" value="2"/>
</dbReference>
<dbReference type="InterPro" id="IPR001270">
    <property type="entry name" value="ClpA/B"/>
</dbReference>
<dbReference type="InterPro" id="IPR004176">
    <property type="entry name" value="Clp_R_N"/>
</dbReference>
<proteinExistence type="inferred from homology"/>
<dbReference type="InterPro" id="IPR050130">
    <property type="entry name" value="ClpA_ClpB"/>
</dbReference>
<dbReference type="InterPro" id="IPR003593">
    <property type="entry name" value="AAA+_ATPase"/>
</dbReference>
<keyword evidence="7" id="KW-0175">Coiled coil</keyword>
<dbReference type="CDD" id="cd00009">
    <property type="entry name" value="AAA"/>
    <property type="match status" value="1"/>
</dbReference>
<keyword evidence="3" id="KW-0547">Nucleotide-binding</keyword>
<name>A0A0A0EVR4_9GAMM</name>
<evidence type="ECO:0000259" key="9">
    <source>
        <dbReference type="PROSITE" id="PS51903"/>
    </source>
</evidence>
<dbReference type="Pfam" id="PF00004">
    <property type="entry name" value="AAA"/>
    <property type="match status" value="1"/>
</dbReference>
<evidence type="ECO:0000256" key="1">
    <source>
        <dbReference type="ARBA" id="ARBA00008675"/>
    </source>
</evidence>
<dbReference type="Pfam" id="PF10431">
    <property type="entry name" value="ClpB_D2-small"/>
    <property type="match status" value="1"/>
</dbReference>
<feature type="domain" description="Clp R" evidence="9">
    <location>
        <begin position="9"/>
        <end position="155"/>
    </location>
</feature>
<dbReference type="eggNOG" id="COG0542">
    <property type="taxonomic scope" value="Bacteria"/>
</dbReference>
<dbReference type="FunFam" id="3.40.50.300:FF:000025">
    <property type="entry name" value="ATP-dependent Clp protease subunit"/>
    <property type="match status" value="1"/>
</dbReference>
<accession>A0A0A0EVR4</accession>
<keyword evidence="4" id="KW-0067">ATP-binding</keyword>
<dbReference type="GO" id="GO:0005524">
    <property type="term" value="F:ATP binding"/>
    <property type="evidence" value="ECO:0007669"/>
    <property type="project" value="UniProtKB-KW"/>
</dbReference>
<dbReference type="PRINTS" id="PR00300">
    <property type="entry name" value="CLPPROTEASEA"/>
</dbReference>
<dbReference type="AlphaFoldDB" id="A0A0A0EVR4"/>
<evidence type="ECO:0000256" key="8">
    <source>
        <dbReference type="SAM" id="MobiDB-lite"/>
    </source>
</evidence>
<dbReference type="PANTHER" id="PTHR11638">
    <property type="entry name" value="ATP-DEPENDENT CLP PROTEASE"/>
    <property type="match status" value="1"/>
</dbReference>
<dbReference type="GO" id="GO:0016887">
    <property type="term" value="F:ATP hydrolysis activity"/>
    <property type="evidence" value="ECO:0007669"/>
    <property type="project" value="InterPro"/>
</dbReference>
<dbReference type="RefSeq" id="WP_036139744.1">
    <property type="nucleotide sequence ID" value="NZ_AVPU01000036.1"/>
</dbReference>
<dbReference type="OrthoDB" id="9803641at2"/>
<evidence type="ECO:0000256" key="6">
    <source>
        <dbReference type="PROSITE-ProRule" id="PRU01251"/>
    </source>
</evidence>
<comment type="caution">
    <text evidence="10">The sequence shown here is derived from an EMBL/GenBank/DDBJ whole genome shotgun (WGS) entry which is preliminary data.</text>
</comment>
<dbReference type="SUPFAM" id="SSF81923">
    <property type="entry name" value="Double Clp-N motif"/>
    <property type="match status" value="1"/>
</dbReference>
<dbReference type="PANTHER" id="PTHR11638:SF184">
    <property type="entry name" value="ATPASE WITH CHAPERONE ACTIVITY"/>
    <property type="match status" value="1"/>
</dbReference>
<evidence type="ECO:0000313" key="11">
    <source>
        <dbReference type="Proteomes" id="UP000029998"/>
    </source>
</evidence>
<organism evidence="10 11">
    <name type="scientific">Lysobacter daejeonensis GH1-9</name>
    <dbReference type="NCBI Taxonomy" id="1385517"/>
    <lineage>
        <taxon>Bacteria</taxon>
        <taxon>Pseudomonadati</taxon>
        <taxon>Pseudomonadota</taxon>
        <taxon>Gammaproteobacteria</taxon>
        <taxon>Lysobacterales</taxon>
        <taxon>Lysobacteraceae</taxon>
        <taxon>Aerolutibacter</taxon>
    </lineage>
</organism>
<dbReference type="InterPro" id="IPR041546">
    <property type="entry name" value="ClpA/ClpB_AAA_lid"/>
</dbReference>
<dbReference type="InterPro" id="IPR003959">
    <property type="entry name" value="ATPase_AAA_core"/>
</dbReference>
<dbReference type="PROSITE" id="PS00870">
    <property type="entry name" value="CLPAB_1"/>
    <property type="match status" value="1"/>
</dbReference>
<dbReference type="CDD" id="cd19499">
    <property type="entry name" value="RecA-like_ClpB_Hsp104-like"/>
    <property type="match status" value="1"/>
</dbReference>
<dbReference type="SMART" id="SM00382">
    <property type="entry name" value="AAA"/>
    <property type="match status" value="2"/>
</dbReference>
<dbReference type="InterPro" id="IPR036628">
    <property type="entry name" value="Clp_N_dom_sf"/>
</dbReference>
<dbReference type="InterPro" id="IPR018368">
    <property type="entry name" value="ClpA/B_CS1"/>
</dbReference>